<comment type="similarity">
    <text evidence="2 7">Belongs to the OMP decarboxylase family. Type 2 subfamily.</text>
</comment>
<comment type="catalytic activity">
    <reaction evidence="6 7">
        <text>orotidine 5'-phosphate + H(+) = UMP + CO2</text>
        <dbReference type="Rhea" id="RHEA:11596"/>
        <dbReference type="ChEBI" id="CHEBI:15378"/>
        <dbReference type="ChEBI" id="CHEBI:16526"/>
        <dbReference type="ChEBI" id="CHEBI:57538"/>
        <dbReference type="ChEBI" id="CHEBI:57865"/>
        <dbReference type="EC" id="4.1.1.23"/>
    </reaction>
</comment>
<evidence type="ECO:0000256" key="5">
    <source>
        <dbReference type="ARBA" id="ARBA00023239"/>
    </source>
</evidence>
<dbReference type="CDD" id="cd04725">
    <property type="entry name" value="OMP_decarboxylase_like"/>
    <property type="match status" value="1"/>
</dbReference>
<keyword evidence="3 7" id="KW-0210">Decarboxylase</keyword>
<sequence length="292" mass="29871">MAASWRLDERGVPVESFGTRLERLTAARGPLCVGIDPHAGLLERWGLANDVAGLTRFSETVVEALADRVAVFKPQSAFYEQFGSKGLAVLESTIRQLREAGALVLLDVKRGDIGSTVAAYAAAYLDPSSPLYVDAITASPFLGVGSLAPMFDLAAKNGGGVFVLALTSNPEGGSVQRAVAADGRTVAQTVIDEISQLNAGSTPIGSMGLVVGATVGDTGHDLSRVNGPLLAPGLGAQGGTAQDLRTVFGSAIGSVLPSYSREVLGKGPEIAGLRAAADRVLDDVRAALSAAS</sequence>
<feature type="domain" description="Orotidine 5'-phosphate decarboxylase" evidence="8">
    <location>
        <begin position="30"/>
        <end position="276"/>
    </location>
</feature>
<evidence type="ECO:0000256" key="1">
    <source>
        <dbReference type="ARBA" id="ARBA00004861"/>
    </source>
</evidence>
<gene>
    <name evidence="7" type="primary">pyrF</name>
    <name evidence="9" type="ORF">J2S42_006589</name>
</gene>
<dbReference type="EC" id="4.1.1.23" evidence="7"/>
<keyword evidence="5 7" id="KW-0456">Lyase</keyword>
<dbReference type="AlphaFoldDB" id="A0AAE3W603"/>
<accession>A0AAE3W603</accession>
<organism evidence="9 10">
    <name type="scientific">Catenuloplanes indicus</name>
    <dbReference type="NCBI Taxonomy" id="137267"/>
    <lineage>
        <taxon>Bacteria</taxon>
        <taxon>Bacillati</taxon>
        <taxon>Actinomycetota</taxon>
        <taxon>Actinomycetes</taxon>
        <taxon>Micromonosporales</taxon>
        <taxon>Micromonosporaceae</taxon>
        <taxon>Catenuloplanes</taxon>
    </lineage>
</organism>
<dbReference type="HAMAP" id="MF_01215">
    <property type="entry name" value="OMPdecase_type2"/>
    <property type="match status" value="1"/>
</dbReference>
<dbReference type="SMART" id="SM00934">
    <property type="entry name" value="OMPdecase"/>
    <property type="match status" value="1"/>
</dbReference>
<keyword evidence="10" id="KW-1185">Reference proteome</keyword>
<dbReference type="SUPFAM" id="SSF51366">
    <property type="entry name" value="Ribulose-phoshate binding barrel"/>
    <property type="match status" value="1"/>
</dbReference>
<dbReference type="InterPro" id="IPR011060">
    <property type="entry name" value="RibuloseP-bd_barrel"/>
</dbReference>
<comment type="caution">
    <text evidence="9">The sequence shown here is derived from an EMBL/GenBank/DDBJ whole genome shotgun (WGS) entry which is preliminary data.</text>
</comment>
<dbReference type="InterPro" id="IPR013785">
    <property type="entry name" value="Aldolase_TIM"/>
</dbReference>
<evidence type="ECO:0000256" key="2">
    <source>
        <dbReference type="ARBA" id="ARBA00008847"/>
    </source>
</evidence>
<protein>
    <recommendedName>
        <fullName evidence="7">Orotidine 5'-phosphate decarboxylase</fullName>
        <ecNumber evidence="7">4.1.1.23</ecNumber>
    </recommendedName>
    <alternativeName>
        <fullName evidence="7">OMP decarboxylase</fullName>
        <shortName evidence="7">OMPDCase</shortName>
        <shortName evidence="7">OMPdecase</shortName>
    </alternativeName>
</protein>
<dbReference type="Pfam" id="PF00215">
    <property type="entry name" value="OMPdecase"/>
    <property type="match status" value="1"/>
</dbReference>
<evidence type="ECO:0000256" key="7">
    <source>
        <dbReference type="HAMAP-Rule" id="MF_01215"/>
    </source>
</evidence>
<evidence type="ECO:0000256" key="3">
    <source>
        <dbReference type="ARBA" id="ARBA00022793"/>
    </source>
</evidence>
<feature type="active site" description="Proton donor" evidence="7">
    <location>
        <position position="109"/>
    </location>
</feature>
<dbReference type="GO" id="GO:0006207">
    <property type="term" value="P:'de novo' pyrimidine nucleobase biosynthetic process"/>
    <property type="evidence" value="ECO:0007669"/>
    <property type="project" value="InterPro"/>
</dbReference>
<name>A0AAE3W603_9ACTN</name>
<dbReference type="NCBIfam" id="TIGR02127">
    <property type="entry name" value="pyrF_sub2"/>
    <property type="match status" value="1"/>
</dbReference>
<dbReference type="InterPro" id="IPR011995">
    <property type="entry name" value="OMPdecase_type-2"/>
</dbReference>
<evidence type="ECO:0000259" key="8">
    <source>
        <dbReference type="SMART" id="SM00934"/>
    </source>
</evidence>
<evidence type="ECO:0000256" key="6">
    <source>
        <dbReference type="ARBA" id="ARBA00049157"/>
    </source>
</evidence>
<reference evidence="9 10" key="1">
    <citation type="submission" date="2023-07" db="EMBL/GenBank/DDBJ databases">
        <title>Sequencing the genomes of 1000 actinobacteria strains.</title>
        <authorList>
            <person name="Klenk H.-P."/>
        </authorList>
    </citation>
    <scope>NUCLEOTIDE SEQUENCE [LARGE SCALE GENOMIC DNA]</scope>
    <source>
        <strain evidence="9 10">DSM 44709</strain>
    </source>
</reference>
<dbReference type="Proteomes" id="UP001240236">
    <property type="component" value="Unassembled WGS sequence"/>
</dbReference>
<dbReference type="Gene3D" id="3.20.20.70">
    <property type="entry name" value="Aldolase class I"/>
    <property type="match status" value="1"/>
</dbReference>
<dbReference type="GO" id="GO:0004590">
    <property type="term" value="F:orotidine-5'-phosphate decarboxylase activity"/>
    <property type="evidence" value="ECO:0007669"/>
    <property type="project" value="UniProtKB-UniRule"/>
</dbReference>
<evidence type="ECO:0000313" key="9">
    <source>
        <dbReference type="EMBL" id="MDQ0369920.1"/>
    </source>
</evidence>
<dbReference type="EMBL" id="JAUSUZ010000001">
    <property type="protein sequence ID" value="MDQ0369920.1"/>
    <property type="molecule type" value="Genomic_DNA"/>
</dbReference>
<dbReference type="PANTHER" id="PTHR43375">
    <property type="entry name" value="OROTIDINE 5'-PHOSPHATE DECARBOXYLASE"/>
    <property type="match status" value="1"/>
</dbReference>
<dbReference type="InterPro" id="IPR001754">
    <property type="entry name" value="OMPdeCOase_dom"/>
</dbReference>
<comment type="pathway">
    <text evidence="1 7">Pyrimidine metabolism; UMP biosynthesis via de novo pathway; UMP from orotate: step 2/2.</text>
</comment>
<keyword evidence="4 7" id="KW-0665">Pyrimidine biosynthesis</keyword>
<proteinExistence type="inferred from homology"/>
<dbReference type="InterPro" id="IPR018089">
    <property type="entry name" value="OMPdecase_AS"/>
</dbReference>
<dbReference type="PROSITE" id="PS00156">
    <property type="entry name" value="OMPDECASE"/>
    <property type="match status" value="1"/>
</dbReference>
<evidence type="ECO:0000313" key="10">
    <source>
        <dbReference type="Proteomes" id="UP001240236"/>
    </source>
</evidence>
<dbReference type="GO" id="GO:0044205">
    <property type="term" value="P:'de novo' UMP biosynthetic process"/>
    <property type="evidence" value="ECO:0007669"/>
    <property type="project" value="UniProtKB-UniRule"/>
</dbReference>
<evidence type="ECO:0000256" key="4">
    <source>
        <dbReference type="ARBA" id="ARBA00022975"/>
    </source>
</evidence>
<dbReference type="PANTHER" id="PTHR43375:SF1">
    <property type="entry name" value="OROTIDINE 5'-PHOSPHATE DECARBOXYLASE"/>
    <property type="match status" value="1"/>
</dbReference>